<evidence type="ECO:0000313" key="8">
    <source>
        <dbReference type="WBParaSite" id="scaffold14447_cov292.g17474"/>
    </source>
</evidence>
<evidence type="ECO:0000256" key="4">
    <source>
        <dbReference type="ARBA" id="ARBA00023002"/>
    </source>
</evidence>
<feature type="region of interest" description="Disordered" evidence="5">
    <location>
        <begin position="263"/>
        <end position="282"/>
    </location>
</feature>
<feature type="region of interest" description="Disordered" evidence="5">
    <location>
        <begin position="342"/>
        <end position="363"/>
    </location>
</feature>
<dbReference type="PANTHER" id="PTHR43400:SF7">
    <property type="entry name" value="FAD-DEPENDENT OXIDOREDUCTASE 2 FAD BINDING DOMAIN-CONTAINING PROTEIN"/>
    <property type="match status" value="1"/>
</dbReference>
<feature type="compositionally biased region" description="Polar residues" evidence="5">
    <location>
        <begin position="1"/>
        <end position="20"/>
    </location>
</feature>
<dbReference type="GO" id="GO:0016491">
    <property type="term" value="F:oxidoreductase activity"/>
    <property type="evidence" value="ECO:0007669"/>
    <property type="project" value="UniProtKB-KW"/>
</dbReference>
<organism evidence="7 8">
    <name type="scientific">Meloidogyne javanica</name>
    <name type="common">Root-knot nematode worm</name>
    <dbReference type="NCBI Taxonomy" id="6303"/>
    <lineage>
        <taxon>Eukaryota</taxon>
        <taxon>Metazoa</taxon>
        <taxon>Ecdysozoa</taxon>
        <taxon>Nematoda</taxon>
        <taxon>Chromadorea</taxon>
        <taxon>Rhabditida</taxon>
        <taxon>Tylenchina</taxon>
        <taxon>Tylenchomorpha</taxon>
        <taxon>Tylenchoidea</taxon>
        <taxon>Meloidogynidae</taxon>
        <taxon>Meloidogyninae</taxon>
        <taxon>Meloidogyne</taxon>
        <taxon>Meloidogyne incognita group</taxon>
    </lineage>
</organism>
<dbReference type="WBParaSite" id="scaffold14447_cov292.g17474">
    <property type="protein sequence ID" value="scaffold14447_cov292.g17474"/>
    <property type="gene ID" value="scaffold14447_cov292.g17474"/>
</dbReference>
<keyword evidence="2" id="KW-0285">Flavoprotein</keyword>
<feature type="region of interest" description="Disordered" evidence="5">
    <location>
        <begin position="1"/>
        <end position="25"/>
    </location>
</feature>
<dbReference type="InterPro" id="IPR027477">
    <property type="entry name" value="Succ_DH/fumarate_Rdtase_cat_sf"/>
</dbReference>
<evidence type="ECO:0000313" key="7">
    <source>
        <dbReference type="Proteomes" id="UP000887561"/>
    </source>
</evidence>
<sequence>MMPTSDSVPKCSIESSTDNISAEERPESLKLNSAPFDCCHLAPPTSLLGRTLSASAIDYRGAWRSKKKTLLDGAKNFHERLIHSSASSTSCVQQTLKRKLSNSSVIAGSDLPEINIGGENAKMFLPHHTILNQEGFVTPFQPKKISRPSSPAAAIVATSRLPMLTRGRVASIRRESDCSTENEAAHEKLIKTSQQVSLGFEDFCLDDKLFEERKRAKSLTEPISVFTNAFLPQSSSPSPTRNVVDSLQKQCYSPSTQQVVRANISYSPIPSPTTPVSPYNRMRSMSPIAVRQVSKRRYTASSGNGFGNQSSGSGLDSDEVAVSSSSASLPPNLIVKSSSIDSNTTDVVKSSPTTESTTSPSRLSVDPQIAIDCFQSSSVVSREDEDSSPIAESVLCSSFCSGAGYDANSSTTFSSRANTPHSEMLENSGVENMTESLNISKIFFGFYIFFVCKLSEIMMQPQPLDPAIALGKAPKAHEPVVIVGGGLAGISAALEALRFGASVILVDKEADLGGNSAKASSGINGCDTPIQEKMGIKDSQLLFYSDTLAAGDRENDPVLVDILVHNSAQSVQFLIDNGVNLSDVNLCGGHSVPRTHWLLSPKEGRPLPVGVAIIRALKAKLEEWRDPEKFNEKEPRLKIKLNRRVLGLVTWNDFVTEEIAGKAVILTTGGFSADREKDKTSLLLEFAPSLLSFPTTNGRFATGDGVKMARAMGAGLVGMDKIQVHPTAFIDPKDPGATTKFLAAEALRGKGAILINHEGKRFGNELGRRDELTKLIIQIKGFFKELPNINSLATKLNASEDDLIQTINDYNNYAEKRNIDKNFKDPFGKSVFPVKFNINESLFVARIAPAIHYTMGGLQIDKNAFVFSEFLSKPFQGLLAAGEVTGGVHGANRLAGNSLLECVVFGRIAGKSAAAIDYQVVFLILK</sequence>
<dbReference type="InterPro" id="IPR003953">
    <property type="entry name" value="FAD-dep_OxRdtase_2_FAD-bd"/>
</dbReference>
<dbReference type="AlphaFoldDB" id="A0A915LQQ7"/>
<dbReference type="Gene3D" id="3.50.50.60">
    <property type="entry name" value="FAD/NAD(P)-binding domain"/>
    <property type="match status" value="2"/>
</dbReference>
<protein>
    <submittedName>
        <fullName evidence="8">FAD-dependent oxidoreductase 2 FAD binding domain-containing protein</fullName>
    </submittedName>
</protein>
<dbReference type="Pfam" id="PF00890">
    <property type="entry name" value="FAD_binding_2"/>
    <property type="match status" value="1"/>
</dbReference>
<reference evidence="8" key="1">
    <citation type="submission" date="2022-11" db="UniProtKB">
        <authorList>
            <consortium name="WormBaseParasite"/>
        </authorList>
    </citation>
    <scope>IDENTIFICATION</scope>
</reference>
<dbReference type="InterPro" id="IPR036188">
    <property type="entry name" value="FAD/NAD-bd_sf"/>
</dbReference>
<feature type="region of interest" description="Disordered" evidence="5">
    <location>
        <begin position="299"/>
        <end position="327"/>
    </location>
</feature>
<feature type="compositionally biased region" description="Low complexity" evidence="5">
    <location>
        <begin position="350"/>
        <end position="361"/>
    </location>
</feature>
<evidence type="ECO:0000256" key="5">
    <source>
        <dbReference type="SAM" id="MobiDB-lite"/>
    </source>
</evidence>
<evidence type="ECO:0000256" key="2">
    <source>
        <dbReference type="ARBA" id="ARBA00022630"/>
    </source>
</evidence>
<name>A0A915LQQ7_MELJA</name>
<comment type="cofactor">
    <cofactor evidence="1">
        <name>FAD</name>
        <dbReference type="ChEBI" id="CHEBI:57692"/>
    </cofactor>
</comment>
<evidence type="ECO:0000256" key="3">
    <source>
        <dbReference type="ARBA" id="ARBA00022827"/>
    </source>
</evidence>
<keyword evidence="7" id="KW-1185">Reference proteome</keyword>
<dbReference type="PANTHER" id="PTHR43400">
    <property type="entry name" value="FUMARATE REDUCTASE"/>
    <property type="match status" value="1"/>
</dbReference>
<keyword evidence="3" id="KW-0274">FAD</keyword>
<feature type="compositionally biased region" description="Low complexity" evidence="5">
    <location>
        <begin position="301"/>
        <end position="327"/>
    </location>
</feature>
<evidence type="ECO:0000259" key="6">
    <source>
        <dbReference type="Pfam" id="PF00890"/>
    </source>
</evidence>
<accession>A0A915LQQ7</accession>
<feature type="domain" description="FAD-dependent oxidoreductase 2 FAD-binding" evidence="6">
    <location>
        <begin position="480"/>
        <end position="899"/>
    </location>
</feature>
<keyword evidence="4" id="KW-0560">Oxidoreductase</keyword>
<dbReference type="SUPFAM" id="SSF56425">
    <property type="entry name" value="Succinate dehydrogenase/fumarate reductase flavoprotein, catalytic domain"/>
    <property type="match status" value="1"/>
</dbReference>
<evidence type="ECO:0000256" key="1">
    <source>
        <dbReference type="ARBA" id="ARBA00001974"/>
    </source>
</evidence>
<dbReference type="Proteomes" id="UP000887561">
    <property type="component" value="Unplaced"/>
</dbReference>
<proteinExistence type="predicted"/>
<dbReference type="SUPFAM" id="SSF51905">
    <property type="entry name" value="FAD/NAD(P)-binding domain"/>
    <property type="match status" value="1"/>
</dbReference>
<dbReference type="InterPro" id="IPR050315">
    <property type="entry name" value="FAD-oxidoreductase_2"/>
</dbReference>